<organism evidence="1">
    <name type="scientific">marine sediment metagenome</name>
    <dbReference type="NCBI Taxonomy" id="412755"/>
    <lineage>
        <taxon>unclassified sequences</taxon>
        <taxon>metagenomes</taxon>
        <taxon>ecological metagenomes</taxon>
    </lineage>
</organism>
<evidence type="ECO:0000313" key="1">
    <source>
        <dbReference type="EMBL" id="KKM22621.1"/>
    </source>
</evidence>
<dbReference type="Pfam" id="PF11639">
    <property type="entry name" value="HapK"/>
    <property type="match status" value="1"/>
</dbReference>
<dbReference type="Gene3D" id="3.30.70.100">
    <property type="match status" value="1"/>
</dbReference>
<evidence type="ECO:0008006" key="2">
    <source>
        <dbReference type="Google" id="ProtNLM"/>
    </source>
</evidence>
<proteinExistence type="predicted"/>
<dbReference type="InterPro" id="IPR011008">
    <property type="entry name" value="Dimeric_a/b-barrel"/>
</dbReference>
<dbReference type="SUPFAM" id="SSF54909">
    <property type="entry name" value="Dimeric alpha+beta barrel"/>
    <property type="match status" value="1"/>
</dbReference>
<dbReference type="InterPro" id="IPR021667">
    <property type="entry name" value="HapK"/>
</dbReference>
<accession>A0A0F9I4R9</accession>
<gene>
    <name evidence="1" type="ORF">LCGC14_1623420</name>
</gene>
<reference evidence="1" key="1">
    <citation type="journal article" date="2015" name="Nature">
        <title>Complex archaea that bridge the gap between prokaryotes and eukaryotes.</title>
        <authorList>
            <person name="Spang A."/>
            <person name="Saw J.H."/>
            <person name="Jorgensen S.L."/>
            <person name="Zaremba-Niedzwiedzka K."/>
            <person name="Martijn J."/>
            <person name="Lind A.E."/>
            <person name="van Eijk R."/>
            <person name="Schleper C."/>
            <person name="Guy L."/>
            <person name="Ettema T.J."/>
        </authorList>
    </citation>
    <scope>NUCLEOTIDE SEQUENCE</scope>
</reference>
<name>A0A0F9I4R9_9ZZZZ</name>
<dbReference type="AlphaFoldDB" id="A0A0F9I4R9"/>
<comment type="caution">
    <text evidence="1">The sequence shown here is derived from an EMBL/GenBank/DDBJ whole genome shotgun (WGS) entry which is preliminary data.</text>
</comment>
<dbReference type="EMBL" id="LAZR01013296">
    <property type="protein sequence ID" value="KKM22621.1"/>
    <property type="molecule type" value="Genomic_DNA"/>
</dbReference>
<protein>
    <recommendedName>
        <fullName evidence="2">REDY-like protein HapK</fullName>
    </recommendedName>
</protein>
<sequence>MQRVFVMYKLKPGVSMDDYRKWSQEVDQKITPYQPGVKSFKVFEIKGAEKGTSPYRIVEDIEVESWEAWQKVVSGEGMKKVVIEWNNYGDADTLITVYGDQIEPI</sequence>